<accession>A0A1J4MAG0</accession>
<reference evidence="3 4" key="1">
    <citation type="submission" date="2016-10" db="EMBL/GenBank/DDBJ databases">
        <title>Reductive evolution of mitochondrial metabolism and differential evolution of invasion-related proteins in Cryptosporidium.</title>
        <authorList>
            <person name="Liu S."/>
            <person name="Roellig D.M."/>
            <person name="Guo Y."/>
            <person name="Li N."/>
            <person name="Frace M.A."/>
            <person name="Tang K."/>
            <person name="Zhang L."/>
            <person name="Feng Y."/>
            <person name="Xiao L."/>
        </authorList>
    </citation>
    <scope>NUCLEOTIDE SEQUENCE [LARGE SCALE GENOMIC DNA]</scope>
    <source>
        <strain evidence="3">39726</strain>
    </source>
</reference>
<dbReference type="PANTHER" id="PTHR19932">
    <property type="entry name" value="WD REPEAT AND HMG-BOX DNA BINDING PROTEIN"/>
    <property type="match status" value="1"/>
</dbReference>
<feature type="region of interest" description="Disordered" evidence="1">
    <location>
        <begin position="1142"/>
        <end position="1169"/>
    </location>
</feature>
<keyword evidence="4" id="KW-1185">Reference proteome</keyword>
<dbReference type="GO" id="GO:0000278">
    <property type="term" value="P:mitotic cell cycle"/>
    <property type="evidence" value="ECO:0007669"/>
    <property type="project" value="TreeGrafter"/>
</dbReference>
<sequence>MGKKIKNLTKKEAGEVWEFQSKYSENSIRQVFFSYNKILDDQLRIVIQTNETSSIEILQFSDQKLYSRTWCPQENRIGEEFDFMQISSCLYSKDYACIGFSNGSVRLYNFPKTELLESNQLKQENSNDQIDDHYYNTMFGDSQEIEEDKESNTFWLDDPSLKNLPSRLLMKHMGYPICIKERNGIIFVLYDDGALMSTTVESSMGYNVIRYDGTFQGGINFSLNPKGDKIAVSTINRKLIVSSLEVKELNEKNDDGIRSCKLLFESQIFKKSLFQKSKKSGNPYNCLVLEWSSCGEYIYLPGEAEVRILPINENPKEIKYFISEVGMRNYGLDICIIKEIEYNQDKRILVSLSIEGEVRVYILGLGMSDIREVNTFMLKNKSMKELYPVSLDLFLKRSGDSINNEEFDKKQENKQDFLYISSVLNSGELILNKFQLDFETYNIINVIENKNTGIENYDSIGEKTYTFSESSNSKRFDDKDLDKSFDENLLWDDVEVDEGDIKEKSDLIKVKKTKSGNLEDNYKENREKQRRSGLRKVGNEKEMVEEDIFEEDLDEFEHSMNDLDGDQRIKEMDNSDGQIEDEDLDFEEEEDEYEYESWDKREFGRHIEHLKVKIEKLKSMINNGNESQPPVHPGYTGDNEILDSLNEENREFLYCWNQSGYISYSIDEEGRPSIDMECYNSMDGPKKLRVYDTKGYNMACIGMDGYLLGRKSKVLENGTVVPSIIDYNIWRTWGRSDKSGWSKTLLNGEDLISMTCSRDFVAVMTSLRYLRIWRNSGINVSVTKLVGSPVCCVSNESYLLVVTQREPFYVPKNKLRIGGNIQEGIISGRCNTYEILFLDVGQETLIYSDIMSISPETIIKWCGISNKGVPIIQDTSGQTFMLSRQWKNQKENWVPITNFGLLESSTSCKYFILGINEDHFNVLKLPDGLDNPIPIMAKNNSNQNYSTIKIPFNIPILGLPSIRQWMNIIENDPTLNECITNNNISWEIIDELRIKLDLMQGNISILDEFSCHKDSNQYKQYKLQREKLLMRLYMKLVIKQLVEPAFDVVRMFNFPKSFQIALEQAEKSGERILANKISQEIQMRSKYEQEKSEKTCKIDTNKGFGKTTGISSSASEEENTTTKAKNKSNIENININDEKNKVSTISQIGSPSKSTPSSYTISNTTSATNSSVNTISSFKMNNPFNTKTKTGVEKSSLKNLSKETNNESQHDEISQTIQYCSDIIKKRKM</sequence>
<dbReference type="GO" id="GO:0043596">
    <property type="term" value="C:nuclear replication fork"/>
    <property type="evidence" value="ECO:0007669"/>
    <property type="project" value="TreeGrafter"/>
</dbReference>
<name>A0A1J4MAG0_9CRYT</name>
<protein>
    <submittedName>
        <fullName evidence="3">WD40 repeat-containing protein</fullName>
    </submittedName>
</protein>
<dbReference type="EMBL" id="LRBP01000032">
    <property type="protein sequence ID" value="OII70991.1"/>
    <property type="molecule type" value="Genomic_DNA"/>
</dbReference>
<dbReference type="VEuPathDB" id="CryptoDB:cubi_03289"/>
<evidence type="ECO:0000256" key="1">
    <source>
        <dbReference type="SAM" id="MobiDB-lite"/>
    </source>
</evidence>
<dbReference type="AlphaFoldDB" id="A0A1J4MAG0"/>
<feature type="domain" description="WDHD1/CFT4 second beta-propeller" evidence="2">
    <location>
        <begin position="631"/>
        <end position="926"/>
    </location>
</feature>
<proteinExistence type="predicted"/>
<dbReference type="OrthoDB" id="427368at2759"/>
<dbReference type="Proteomes" id="UP000186176">
    <property type="component" value="Unassembled WGS sequence"/>
</dbReference>
<dbReference type="GO" id="GO:0006281">
    <property type="term" value="P:DNA repair"/>
    <property type="evidence" value="ECO:0007669"/>
    <property type="project" value="TreeGrafter"/>
</dbReference>
<comment type="caution">
    <text evidence="3">The sequence shown here is derived from an EMBL/GenBank/DDBJ whole genome shotgun (WGS) entry which is preliminary data.</text>
</comment>
<evidence type="ECO:0000259" key="2">
    <source>
        <dbReference type="Pfam" id="PF12341"/>
    </source>
</evidence>
<dbReference type="InterPro" id="IPR036322">
    <property type="entry name" value="WD40_repeat_dom_sf"/>
</dbReference>
<dbReference type="InterPro" id="IPR022100">
    <property type="entry name" value="WDHD1/CFT4_beta-prop_2nd"/>
</dbReference>
<gene>
    <name evidence="3" type="ORF">cubi_03289</name>
</gene>
<dbReference type="PANTHER" id="PTHR19932:SF10">
    <property type="entry name" value="WD REPEAT AND HMG-BOX DNA-BINDING PROTEIN 1"/>
    <property type="match status" value="1"/>
</dbReference>
<dbReference type="GO" id="GO:0003682">
    <property type="term" value="F:chromatin binding"/>
    <property type="evidence" value="ECO:0007669"/>
    <property type="project" value="TreeGrafter"/>
</dbReference>
<dbReference type="GO" id="GO:0006261">
    <property type="term" value="P:DNA-templated DNA replication"/>
    <property type="evidence" value="ECO:0007669"/>
    <property type="project" value="TreeGrafter"/>
</dbReference>
<feature type="compositionally biased region" description="Polar residues" evidence="1">
    <location>
        <begin position="1142"/>
        <end position="1156"/>
    </location>
</feature>
<dbReference type="RefSeq" id="XP_028873088.1">
    <property type="nucleotide sequence ID" value="XM_029020302.1"/>
</dbReference>
<organism evidence="3 4">
    <name type="scientific">Cryptosporidium ubiquitum</name>
    <dbReference type="NCBI Taxonomy" id="857276"/>
    <lineage>
        <taxon>Eukaryota</taxon>
        <taxon>Sar</taxon>
        <taxon>Alveolata</taxon>
        <taxon>Apicomplexa</taxon>
        <taxon>Conoidasida</taxon>
        <taxon>Coccidia</taxon>
        <taxon>Eucoccidiorida</taxon>
        <taxon>Eimeriorina</taxon>
        <taxon>Cryptosporidiidae</taxon>
        <taxon>Cryptosporidium</taxon>
    </lineage>
</organism>
<dbReference type="GeneID" id="39980081"/>
<feature type="region of interest" description="Disordered" evidence="1">
    <location>
        <begin position="519"/>
        <end position="539"/>
    </location>
</feature>
<feature type="compositionally biased region" description="Low complexity" evidence="1">
    <location>
        <begin position="1157"/>
        <end position="1169"/>
    </location>
</feature>
<evidence type="ECO:0000313" key="4">
    <source>
        <dbReference type="Proteomes" id="UP000186176"/>
    </source>
</evidence>
<dbReference type="Pfam" id="PF12341">
    <property type="entry name" value="Mcl1_mid"/>
    <property type="match status" value="1"/>
</dbReference>
<dbReference type="SUPFAM" id="SSF50978">
    <property type="entry name" value="WD40 repeat-like"/>
    <property type="match status" value="1"/>
</dbReference>
<evidence type="ECO:0000313" key="3">
    <source>
        <dbReference type="EMBL" id="OII70991.1"/>
    </source>
</evidence>
<feature type="compositionally biased region" description="Basic and acidic residues" evidence="1">
    <location>
        <begin position="1190"/>
        <end position="1213"/>
    </location>
</feature>
<feature type="region of interest" description="Disordered" evidence="1">
    <location>
        <begin position="1182"/>
        <end position="1213"/>
    </location>
</feature>